<proteinExistence type="predicted"/>
<accession>A0ABV6GIN6</accession>
<keyword evidence="1" id="KW-0812">Transmembrane</keyword>
<evidence type="ECO:0008006" key="4">
    <source>
        <dbReference type="Google" id="ProtNLM"/>
    </source>
</evidence>
<evidence type="ECO:0000313" key="2">
    <source>
        <dbReference type="EMBL" id="MFC0273556.1"/>
    </source>
</evidence>
<reference evidence="2 3" key="1">
    <citation type="submission" date="2024-09" db="EMBL/GenBank/DDBJ databases">
        <authorList>
            <person name="Sun Q."/>
            <person name="Mori K."/>
        </authorList>
    </citation>
    <scope>NUCLEOTIDE SEQUENCE [LARGE SCALE GENOMIC DNA]</scope>
    <source>
        <strain evidence="2 3">CCM 7228</strain>
    </source>
</reference>
<protein>
    <recommendedName>
        <fullName evidence="4">DUF4760 domain-containing protein</fullName>
    </recommendedName>
</protein>
<comment type="caution">
    <text evidence="2">The sequence shown here is derived from an EMBL/GenBank/DDBJ whole genome shotgun (WGS) entry which is preliminary data.</text>
</comment>
<dbReference type="Proteomes" id="UP001589854">
    <property type="component" value="Unassembled WGS sequence"/>
</dbReference>
<gene>
    <name evidence="2" type="ORF">ACFFIX_19380</name>
</gene>
<dbReference type="EMBL" id="JBHLVO010000022">
    <property type="protein sequence ID" value="MFC0273556.1"/>
    <property type="molecule type" value="Genomic_DNA"/>
</dbReference>
<feature type="transmembrane region" description="Helical" evidence="1">
    <location>
        <begin position="7"/>
        <end position="25"/>
    </location>
</feature>
<organism evidence="2 3">
    <name type="scientific">Metabacillus herbersteinensis</name>
    <dbReference type="NCBI Taxonomy" id="283816"/>
    <lineage>
        <taxon>Bacteria</taxon>
        <taxon>Bacillati</taxon>
        <taxon>Bacillota</taxon>
        <taxon>Bacilli</taxon>
        <taxon>Bacillales</taxon>
        <taxon>Bacillaceae</taxon>
        <taxon>Metabacillus</taxon>
    </lineage>
</organism>
<dbReference type="RefSeq" id="WP_378936970.1">
    <property type="nucleotide sequence ID" value="NZ_JBHLVO010000022.1"/>
</dbReference>
<keyword evidence="1" id="KW-1133">Transmembrane helix</keyword>
<keyword evidence="1" id="KW-0472">Membrane</keyword>
<evidence type="ECO:0000313" key="3">
    <source>
        <dbReference type="Proteomes" id="UP001589854"/>
    </source>
</evidence>
<evidence type="ECO:0000256" key="1">
    <source>
        <dbReference type="SAM" id="Phobius"/>
    </source>
</evidence>
<sequence length="172" mass="20180">MPEVKDWITYVLTAVSILVTAWFSFRVLKATEATNEVTKATLYLSKEIALREEMRKKEFNKIMRKQYILKILKESKLAHDALVDTDSRNIYNNLKNAPKSLSVDIQELASYFEYEEIEKIKRAWNTYSYYLDNYYKEEGYSGNGMNLLPTHAGSVISEFHFLMEYLKNLSTD</sequence>
<name>A0ABV6GIN6_9BACI</name>
<keyword evidence="3" id="KW-1185">Reference proteome</keyword>